<organism evidence="1 2">
    <name type="scientific">Sphingomonas immobilis</name>
    <dbReference type="NCBI Taxonomy" id="3063997"/>
    <lineage>
        <taxon>Bacteria</taxon>
        <taxon>Pseudomonadati</taxon>
        <taxon>Pseudomonadota</taxon>
        <taxon>Alphaproteobacteria</taxon>
        <taxon>Sphingomonadales</taxon>
        <taxon>Sphingomonadaceae</taxon>
        <taxon>Sphingomonas</taxon>
    </lineage>
</organism>
<accession>A0ABT8ZVH6</accession>
<evidence type="ECO:0000313" key="2">
    <source>
        <dbReference type="Proteomes" id="UP001176468"/>
    </source>
</evidence>
<sequence>MNAPVSSLQFVETDAFAAATSAFNEWRGRCIASFASAEAAASEALLALVKQGRPIKPPPPVGARYDLLAAALEGVEGAAPALAALAAFRKRDTLRHFLTHGAARIALDRKGRWLAVLTMIELGGGNSDRRILVVDQDDIAARARDLHADMQRLVAHLRRFFGTA</sequence>
<keyword evidence="2" id="KW-1185">Reference proteome</keyword>
<dbReference type="Proteomes" id="UP001176468">
    <property type="component" value="Unassembled WGS sequence"/>
</dbReference>
<protein>
    <submittedName>
        <fullName evidence="1">Uncharacterized protein</fullName>
    </submittedName>
</protein>
<name>A0ABT8ZVH6_9SPHN</name>
<evidence type="ECO:0000313" key="1">
    <source>
        <dbReference type="EMBL" id="MDO7841587.1"/>
    </source>
</evidence>
<reference evidence="1" key="1">
    <citation type="submission" date="2023-07" db="EMBL/GenBank/DDBJ databases">
        <authorList>
            <person name="Kim M.K."/>
        </authorList>
    </citation>
    <scope>NUCLEOTIDE SEQUENCE</scope>
    <source>
        <strain evidence="1">CA1-15</strain>
    </source>
</reference>
<dbReference type="EMBL" id="JAUQSZ010000002">
    <property type="protein sequence ID" value="MDO7841587.1"/>
    <property type="molecule type" value="Genomic_DNA"/>
</dbReference>
<dbReference type="RefSeq" id="WP_304560031.1">
    <property type="nucleotide sequence ID" value="NZ_JAUQSZ010000002.1"/>
</dbReference>
<proteinExistence type="predicted"/>
<gene>
    <name evidence="1" type="ORF">Q5H94_04565</name>
</gene>
<comment type="caution">
    <text evidence="1">The sequence shown here is derived from an EMBL/GenBank/DDBJ whole genome shotgun (WGS) entry which is preliminary data.</text>
</comment>